<accession>K0R9E4</accession>
<dbReference type="Proteomes" id="UP000266841">
    <property type="component" value="Unassembled WGS sequence"/>
</dbReference>
<evidence type="ECO:0000313" key="2">
    <source>
        <dbReference type="EMBL" id="EJK50178.1"/>
    </source>
</evidence>
<name>K0R9E4_THAOC</name>
<dbReference type="Gene3D" id="1.25.40.20">
    <property type="entry name" value="Ankyrin repeat-containing domain"/>
    <property type="match status" value="1"/>
</dbReference>
<feature type="region of interest" description="Disordered" evidence="1">
    <location>
        <begin position="84"/>
        <end position="151"/>
    </location>
</feature>
<proteinExistence type="predicted"/>
<protein>
    <submittedName>
        <fullName evidence="2">Uncharacterized protein</fullName>
    </submittedName>
</protein>
<gene>
    <name evidence="2" type="ORF">THAOC_30874</name>
</gene>
<sequence>TALHFAASSGTDPSDRSVIERLVDLHPSSASRADGGGRTPLHLACAGRRSWDDGGVGSVFAADPSAALVADGSGMLPLHAAAMRGKAEGGGGTGGRTPPAVPPGGRGGRRARRRRRAGVEGGHRGGRGDVQPPTGRSRAPYRSDWRTFRRG</sequence>
<comment type="caution">
    <text evidence="2">The sequence shown here is derived from an EMBL/GenBank/DDBJ whole genome shotgun (WGS) entry which is preliminary data.</text>
</comment>
<reference evidence="2 3" key="1">
    <citation type="journal article" date="2012" name="Genome Biol.">
        <title>Genome and low-iron response of an oceanic diatom adapted to chronic iron limitation.</title>
        <authorList>
            <person name="Lommer M."/>
            <person name="Specht M."/>
            <person name="Roy A.S."/>
            <person name="Kraemer L."/>
            <person name="Andreson R."/>
            <person name="Gutowska M.A."/>
            <person name="Wolf J."/>
            <person name="Bergner S.V."/>
            <person name="Schilhabel M.B."/>
            <person name="Klostermeier U.C."/>
            <person name="Beiko R.G."/>
            <person name="Rosenstiel P."/>
            <person name="Hippler M."/>
            <person name="Laroche J."/>
        </authorList>
    </citation>
    <scope>NUCLEOTIDE SEQUENCE [LARGE SCALE GENOMIC DNA]</scope>
    <source>
        <strain evidence="2 3">CCMP1005</strain>
    </source>
</reference>
<feature type="non-terminal residue" evidence="2">
    <location>
        <position position="1"/>
    </location>
</feature>
<evidence type="ECO:0000256" key="1">
    <source>
        <dbReference type="SAM" id="MobiDB-lite"/>
    </source>
</evidence>
<feature type="compositionally biased region" description="Basic and acidic residues" evidence="1">
    <location>
        <begin position="141"/>
        <end position="151"/>
    </location>
</feature>
<keyword evidence="3" id="KW-1185">Reference proteome</keyword>
<feature type="compositionally biased region" description="Basic residues" evidence="1">
    <location>
        <begin position="107"/>
        <end position="116"/>
    </location>
</feature>
<organism evidence="2 3">
    <name type="scientific">Thalassiosira oceanica</name>
    <name type="common">Marine diatom</name>
    <dbReference type="NCBI Taxonomy" id="159749"/>
    <lineage>
        <taxon>Eukaryota</taxon>
        <taxon>Sar</taxon>
        <taxon>Stramenopiles</taxon>
        <taxon>Ochrophyta</taxon>
        <taxon>Bacillariophyta</taxon>
        <taxon>Coscinodiscophyceae</taxon>
        <taxon>Thalassiosirophycidae</taxon>
        <taxon>Thalassiosirales</taxon>
        <taxon>Thalassiosiraceae</taxon>
        <taxon>Thalassiosira</taxon>
    </lineage>
</organism>
<evidence type="ECO:0000313" key="3">
    <source>
        <dbReference type="Proteomes" id="UP000266841"/>
    </source>
</evidence>
<dbReference type="SUPFAM" id="SSF48403">
    <property type="entry name" value="Ankyrin repeat"/>
    <property type="match status" value="1"/>
</dbReference>
<dbReference type="AlphaFoldDB" id="K0R9E4"/>
<dbReference type="InterPro" id="IPR036770">
    <property type="entry name" value="Ankyrin_rpt-contain_sf"/>
</dbReference>
<feature type="compositionally biased region" description="Basic and acidic residues" evidence="1">
    <location>
        <begin position="117"/>
        <end position="127"/>
    </location>
</feature>
<dbReference type="EMBL" id="AGNL01044130">
    <property type="protein sequence ID" value="EJK50178.1"/>
    <property type="molecule type" value="Genomic_DNA"/>
</dbReference>